<sequence>MKRSFRKYHRILGIILSLPLIVTVLTGMLTTFVREWSISIGVPASLLLSIHTGEIFHLEGIYPILNGLGLLGLLVTGLSMSGLFGKRTRPNPKN</sequence>
<evidence type="ECO:0000256" key="1">
    <source>
        <dbReference type="SAM" id="Phobius"/>
    </source>
</evidence>
<evidence type="ECO:0000313" key="3">
    <source>
        <dbReference type="Proteomes" id="UP000632766"/>
    </source>
</evidence>
<feature type="transmembrane region" description="Helical" evidence="1">
    <location>
        <begin position="61"/>
        <end position="84"/>
    </location>
</feature>
<protein>
    <submittedName>
        <fullName evidence="2">Peptidase</fullName>
    </submittedName>
</protein>
<name>A0A8J7HZP8_9NOST</name>
<dbReference type="RefSeq" id="WP_198128154.1">
    <property type="nucleotide sequence ID" value="NZ_JAECZC010000093.1"/>
</dbReference>
<keyword evidence="1" id="KW-0472">Membrane</keyword>
<dbReference type="AlphaFoldDB" id="A0A8J7HZP8"/>
<keyword evidence="1" id="KW-1133">Transmembrane helix</keyword>
<accession>A0A8J7HZP8</accession>
<organism evidence="2 3">
    <name type="scientific">Amazonocrinis nigriterrae CENA67</name>
    <dbReference type="NCBI Taxonomy" id="2794033"/>
    <lineage>
        <taxon>Bacteria</taxon>
        <taxon>Bacillati</taxon>
        <taxon>Cyanobacteriota</taxon>
        <taxon>Cyanophyceae</taxon>
        <taxon>Nostocales</taxon>
        <taxon>Nostocaceae</taxon>
        <taxon>Amazonocrinis</taxon>
        <taxon>Amazonocrinis nigriterrae</taxon>
    </lineage>
</organism>
<dbReference type="EMBL" id="JAECZC010000093">
    <property type="protein sequence ID" value="MBH8566402.1"/>
    <property type="molecule type" value="Genomic_DNA"/>
</dbReference>
<comment type="caution">
    <text evidence="2">The sequence shown here is derived from an EMBL/GenBank/DDBJ whole genome shotgun (WGS) entry which is preliminary data.</text>
</comment>
<proteinExistence type="predicted"/>
<feature type="transmembrane region" description="Helical" evidence="1">
    <location>
        <begin position="12"/>
        <end position="33"/>
    </location>
</feature>
<gene>
    <name evidence="2" type="ORF">I8748_30325</name>
</gene>
<reference evidence="2 3" key="1">
    <citation type="journal article" date="2021" name="Int. J. Syst. Evol. Microbiol.">
        <title>Amazonocrinis nigriterrae gen. nov., sp. nov., Atlanticothrix silvestris gen. nov., sp. nov. and Dendronalium phyllosphericum gen. nov., sp. nov., nostocacean cyanobacteria from Brazilian environments.</title>
        <authorList>
            <person name="Alvarenga D.O."/>
            <person name="Andreote A.P.D."/>
            <person name="Branco L.H.Z."/>
            <person name="Delbaje E."/>
            <person name="Cruz R.B."/>
            <person name="Varani A.M."/>
            <person name="Fiore M.F."/>
        </authorList>
    </citation>
    <scope>NUCLEOTIDE SEQUENCE [LARGE SCALE GENOMIC DNA]</scope>
    <source>
        <strain evidence="2 3">CENA67</strain>
    </source>
</reference>
<evidence type="ECO:0000313" key="2">
    <source>
        <dbReference type="EMBL" id="MBH8566402.1"/>
    </source>
</evidence>
<keyword evidence="1" id="KW-0812">Transmembrane</keyword>
<keyword evidence="3" id="KW-1185">Reference proteome</keyword>
<dbReference type="Proteomes" id="UP000632766">
    <property type="component" value="Unassembled WGS sequence"/>
</dbReference>